<keyword evidence="3" id="KW-1185">Reference proteome</keyword>
<reference evidence="2 3" key="1">
    <citation type="submission" date="2017-03" db="EMBL/GenBank/DDBJ databases">
        <title>WGS assembly of Porphyra umbilicalis.</title>
        <authorList>
            <person name="Brawley S.H."/>
            <person name="Blouin N.A."/>
            <person name="Ficko-Blean E."/>
            <person name="Wheeler G.L."/>
            <person name="Lohr M."/>
            <person name="Goodson H.V."/>
            <person name="Jenkins J.W."/>
            <person name="Blaby-Haas C.E."/>
            <person name="Helliwell K.E."/>
            <person name="Chan C."/>
            <person name="Marriage T."/>
            <person name="Bhattacharya D."/>
            <person name="Klein A.S."/>
            <person name="Badis Y."/>
            <person name="Brodie J."/>
            <person name="Cao Y."/>
            <person name="Collen J."/>
            <person name="Dittami S.M."/>
            <person name="Gachon C.M."/>
            <person name="Green B.R."/>
            <person name="Karpowicz S."/>
            <person name="Kim J.W."/>
            <person name="Kudahl U."/>
            <person name="Lin S."/>
            <person name="Michel G."/>
            <person name="Mittag M."/>
            <person name="Olson B.J."/>
            <person name="Pangilinan J."/>
            <person name="Peng Y."/>
            <person name="Qiu H."/>
            <person name="Shu S."/>
            <person name="Singer J.T."/>
            <person name="Smith A.G."/>
            <person name="Sprecher B.N."/>
            <person name="Wagner V."/>
            <person name="Wang W."/>
            <person name="Wang Z.-Y."/>
            <person name="Yan J."/>
            <person name="Yarish C."/>
            <person name="Zoeuner-Riek S."/>
            <person name="Zhuang Y."/>
            <person name="Zou Y."/>
            <person name="Lindquist E.A."/>
            <person name="Grimwood J."/>
            <person name="Barry K."/>
            <person name="Rokhsar D.S."/>
            <person name="Schmutz J."/>
            <person name="Stiller J.W."/>
            <person name="Grossman A.R."/>
            <person name="Prochnik S.E."/>
        </authorList>
    </citation>
    <scope>NUCLEOTIDE SEQUENCE [LARGE SCALE GENOMIC DNA]</scope>
    <source>
        <strain evidence="2">4086291</strain>
    </source>
</reference>
<protein>
    <submittedName>
        <fullName evidence="2">Uncharacterized protein</fullName>
    </submittedName>
</protein>
<dbReference type="Proteomes" id="UP000218209">
    <property type="component" value="Unassembled WGS sequence"/>
</dbReference>
<name>A0A1X6PE66_PORUM</name>
<dbReference type="EMBL" id="KV918801">
    <property type="protein sequence ID" value="OSX78933.1"/>
    <property type="molecule type" value="Genomic_DNA"/>
</dbReference>
<feature type="compositionally biased region" description="Pro residues" evidence="1">
    <location>
        <begin position="85"/>
        <end position="94"/>
    </location>
</feature>
<sequence>MRLWRRRRRAVGVMCLWRPDKVSLGGPRAAPTGARARRPPWVRTLGEKRGWARRWRPRRLSPPNQLLAPRLAAGVGRAARERPPLAGPQGPPPLLGNDERHAVFWWPPVHTVETTARRTRSVVRPRRLRQHGGGEPVVAAIVPPAIDVLFNFEEADASTAWRKDHSVALRHCSGSHGLLQMRAGETSARRTTGGAASSTIGPWT</sequence>
<evidence type="ECO:0000313" key="3">
    <source>
        <dbReference type="Proteomes" id="UP000218209"/>
    </source>
</evidence>
<feature type="region of interest" description="Disordered" evidence="1">
    <location>
        <begin position="73"/>
        <end position="96"/>
    </location>
</feature>
<evidence type="ECO:0000256" key="1">
    <source>
        <dbReference type="SAM" id="MobiDB-lite"/>
    </source>
</evidence>
<organism evidence="2 3">
    <name type="scientific">Porphyra umbilicalis</name>
    <name type="common">Purple laver</name>
    <name type="synonym">Red alga</name>
    <dbReference type="NCBI Taxonomy" id="2786"/>
    <lineage>
        <taxon>Eukaryota</taxon>
        <taxon>Rhodophyta</taxon>
        <taxon>Bangiophyceae</taxon>
        <taxon>Bangiales</taxon>
        <taxon>Bangiaceae</taxon>
        <taxon>Porphyra</taxon>
    </lineage>
</organism>
<feature type="region of interest" description="Disordered" evidence="1">
    <location>
        <begin position="183"/>
        <end position="204"/>
    </location>
</feature>
<feature type="compositionally biased region" description="Polar residues" evidence="1">
    <location>
        <begin position="194"/>
        <end position="204"/>
    </location>
</feature>
<dbReference type="AlphaFoldDB" id="A0A1X6PE66"/>
<evidence type="ECO:0000313" key="2">
    <source>
        <dbReference type="EMBL" id="OSX78933.1"/>
    </source>
</evidence>
<proteinExistence type="predicted"/>
<gene>
    <name evidence="2" type="ORF">BU14_0094s0010</name>
</gene>
<accession>A0A1X6PE66</accession>